<feature type="modified residue" description="4-aspartylphosphate" evidence="2">
    <location>
        <position position="53"/>
    </location>
</feature>
<keyword evidence="1 2" id="KW-0597">Phosphoprotein</keyword>
<dbReference type="GO" id="GO:0000160">
    <property type="term" value="P:phosphorelay signal transduction system"/>
    <property type="evidence" value="ECO:0007669"/>
    <property type="project" value="InterPro"/>
</dbReference>
<dbReference type="RefSeq" id="WP_188415480.1">
    <property type="nucleotide sequence ID" value="NZ_BMDO01000003.1"/>
</dbReference>
<dbReference type="PANTHER" id="PTHR44591:SF3">
    <property type="entry name" value="RESPONSE REGULATORY DOMAIN-CONTAINING PROTEIN"/>
    <property type="match status" value="1"/>
</dbReference>
<dbReference type="PANTHER" id="PTHR44591">
    <property type="entry name" value="STRESS RESPONSE REGULATOR PROTEIN 1"/>
    <property type="match status" value="1"/>
</dbReference>
<evidence type="ECO:0000313" key="4">
    <source>
        <dbReference type="EMBL" id="GGI50365.1"/>
    </source>
</evidence>
<evidence type="ECO:0000256" key="1">
    <source>
        <dbReference type="ARBA" id="ARBA00022553"/>
    </source>
</evidence>
<reference evidence="4" key="2">
    <citation type="submission" date="2020-09" db="EMBL/GenBank/DDBJ databases">
        <authorList>
            <person name="Sun Q."/>
            <person name="Sedlacek I."/>
        </authorList>
    </citation>
    <scope>NUCLEOTIDE SEQUENCE</scope>
    <source>
        <strain evidence="4">CCM 8711</strain>
    </source>
</reference>
<evidence type="ECO:0000313" key="5">
    <source>
        <dbReference type="Proteomes" id="UP000662074"/>
    </source>
</evidence>
<organism evidence="4 5">
    <name type="scientific">Mucilaginibacter galii</name>
    <dbReference type="NCBI Taxonomy" id="2005073"/>
    <lineage>
        <taxon>Bacteria</taxon>
        <taxon>Pseudomonadati</taxon>
        <taxon>Bacteroidota</taxon>
        <taxon>Sphingobacteriia</taxon>
        <taxon>Sphingobacteriales</taxon>
        <taxon>Sphingobacteriaceae</taxon>
        <taxon>Mucilaginibacter</taxon>
    </lineage>
</organism>
<gene>
    <name evidence="4" type="ORF">GCM10011425_15770</name>
</gene>
<protein>
    <recommendedName>
        <fullName evidence="3">Response regulatory domain-containing protein</fullName>
    </recommendedName>
</protein>
<dbReference type="InterPro" id="IPR050595">
    <property type="entry name" value="Bact_response_regulator"/>
</dbReference>
<dbReference type="PROSITE" id="PS50110">
    <property type="entry name" value="RESPONSE_REGULATORY"/>
    <property type="match status" value="1"/>
</dbReference>
<evidence type="ECO:0000256" key="2">
    <source>
        <dbReference type="PROSITE-ProRule" id="PRU00169"/>
    </source>
</evidence>
<dbReference type="Pfam" id="PF00072">
    <property type="entry name" value="Response_reg"/>
    <property type="match status" value="1"/>
</dbReference>
<dbReference type="InterPro" id="IPR001789">
    <property type="entry name" value="Sig_transdc_resp-reg_receiver"/>
</dbReference>
<dbReference type="AlphaFoldDB" id="A0A917J736"/>
<dbReference type="InterPro" id="IPR011006">
    <property type="entry name" value="CheY-like_superfamily"/>
</dbReference>
<dbReference type="EMBL" id="BMDO01000003">
    <property type="protein sequence ID" value="GGI50365.1"/>
    <property type="molecule type" value="Genomic_DNA"/>
</dbReference>
<dbReference type="SUPFAM" id="SSF52172">
    <property type="entry name" value="CheY-like"/>
    <property type="match status" value="1"/>
</dbReference>
<reference evidence="4" key="1">
    <citation type="journal article" date="2014" name="Int. J. Syst. Evol. Microbiol.">
        <title>Complete genome sequence of Corynebacterium casei LMG S-19264T (=DSM 44701T), isolated from a smear-ripened cheese.</title>
        <authorList>
            <consortium name="US DOE Joint Genome Institute (JGI-PGF)"/>
            <person name="Walter F."/>
            <person name="Albersmeier A."/>
            <person name="Kalinowski J."/>
            <person name="Ruckert C."/>
        </authorList>
    </citation>
    <scope>NUCLEOTIDE SEQUENCE</scope>
    <source>
        <strain evidence="4">CCM 8711</strain>
    </source>
</reference>
<dbReference type="Gene3D" id="3.40.50.2300">
    <property type="match status" value="1"/>
</dbReference>
<sequence>MSKRIMIIDEDLMELNMLSQILDCKGYEVCPLSRSYKVFTEISKCQPDLILLDSMMSQMDSLVLSRAIKSIDTIKEIPVMLITGKNYDNYVYAFKPQGILSGNMVKTAGIDSLLKDIELKLAS</sequence>
<dbReference type="SMART" id="SM00448">
    <property type="entry name" value="REC"/>
    <property type="match status" value="1"/>
</dbReference>
<comment type="caution">
    <text evidence="4">The sequence shown here is derived from an EMBL/GenBank/DDBJ whole genome shotgun (WGS) entry which is preliminary data.</text>
</comment>
<keyword evidence="5" id="KW-1185">Reference proteome</keyword>
<dbReference type="Proteomes" id="UP000662074">
    <property type="component" value="Unassembled WGS sequence"/>
</dbReference>
<evidence type="ECO:0000259" key="3">
    <source>
        <dbReference type="PROSITE" id="PS50110"/>
    </source>
</evidence>
<accession>A0A917J736</accession>
<name>A0A917J736_9SPHI</name>
<feature type="domain" description="Response regulatory" evidence="3">
    <location>
        <begin position="4"/>
        <end position="121"/>
    </location>
</feature>
<proteinExistence type="predicted"/>